<evidence type="ECO:0000256" key="7">
    <source>
        <dbReference type="ARBA" id="ARBA00023137"/>
    </source>
</evidence>
<comment type="caution">
    <text evidence="15">The sequence shown here is derived from an EMBL/GenBank/DDBJ whole genome shotgun (WGS) entry which is preliminary data.</text>
</comment>
<dbReference type="InterPro" id="IPR036860">
    <property type="entry name" value="SH2_dom_sf"/>
</dbReference>
<dbReference type="PROSITE" id="PS00109">
    <property type="entry name" value="PROTEIN_KINASE_TYR"/>
    <property type="match status" value="1"/>
</dbReference>
<dbReference type="InterPro" id="IPR051286">
    <property type="entry name" value="JAK"/>
</dbReference>
<dbReference type="Gene3D" id="2.30.29.30">
    <property type="entry name" value="Pleckstrin-homology domain (PH domain)/Phosphotyrosine-binding domain (PTB)"/>
    <property type="match status" value="1"/>
</dbReference>
<dbReference type="PANTHER" id="PTHR45807:SF7">
    <property type="entry name" value="TYROSINE-PROTEIN KINASE HOPSCOTCH"/>
    <property type="match status" value="1"/>
</dbReference>
<dbReference type="Gene3D" id="1.10.510.10">
    <property type="entry name" value="Transferase(Phosphotransferase) domain 1"/>
    <property type="match status" value="2"/>
</dbReference>
<dbReference type="InterPro" id="IPR011009">
    <property type="entry name" value="Kinase-like_dom_sf"/>
</dbReference>
<keyword evidence="2" id="KW-0808">Transferase</keyword>
<evidence type="ECO:0000313" key="15">
    <source>
        <dbReference type="EMBL" id="CAH3040481.1"/>
    </source>
</evidence>
<dbReference type="InterPro" id="IPR017441">
    <property type="entry name" value="Protein_kinase_ATP_BS"/>
</dbReference>
<evidence type="ECO:0000256" key="3">
    <source>
        <dbReference type="ARBA" id="ARBA00022741"/>
    </source>
</evidence>
<dbReference type="InterPro" id="IPR020635">
    <property type="entry name" value="Tyr_kinase_cat_dom"/>
</dbReference>
<evidence type="ECO:0000259" key="14">
    <source>
        <dbReference type="PROSITE" id="PS50057"/>
    </source>
</evidence>
<dbReference type="InterPro" id="IPR000299">
    <property type="entry name" value="FERM_domain"/>
</dbReference>
<dbReference type="Proteomes" id="UP001159405">
    <property type="component" value="Unassembled WGS sequence"/>
</dbReference>
<dbReference type="PRINTS" id="PR00109">
    <property type="entry name" value="TYRKINASE"/>
</dbReference>
<evidence type="ECO:0000256" key="8">
    <source>
        <dbReference type="ARBA" id="ARBA00051245"/>
    </source>
</evidence>
<dbReference type="InterPro" id="IPR001245">
    <property type="entry name" value="Ser-Thr/Tyr_kinase_cat_dom"/>
</dbReference>
<feature type="domain" description="Protein kinase" evidence="13">
    <location>
        <begin position="485"/>
        <end position="757"/>
    </location>
</feature>
<sequence length="1862" mass="209346">MGVSGGLNVFRRFREGWNRWPLVRSTSSRDGKGAVRFASTDEVLTVVYRPNLSVRDVCTEAAVKVNVSPVALDFFTLVTEDGSIYLNPNKTLTEAECNQTYCFKLSIKACHGEELWDFDPNTFEYYFHQCRQEFLRGTVGEFGENNNDFAKVIIYEIVYCAKQRNVSTKYVIENPNECGIIRLFQRGLFKNYPRRDIKTFLQENVPLHEYEKLSVKTIQVEYIRSLERAEDFFVHKLSFEKIYIIDNEVSNRKFEVQVSAEFGIKKRRTDTEKNLPEDIVQEFSEVEALELDPMKNTVTIIRKNSRPEILTASSPQVAYSLITLVEGYYRLMINQYKQLLRGPKRPENLLCHGPIMRSKAENLLQKGTKEDGSFLLRKSRSRYSSYVLSVYHAKEVKHFKIVHNTSLQPPLLQLENEQRKGFSSLFELIEHYKQSPDGLPVCLTTICPPKTEGLAALLDREIATPAAPEFHLVDDCVKISLEDLVIESQALSKGEFGEVRNGSWWCSSAGGLMPVCSRALVKPVGREKLVEYRKAMSTFLELKNQHLILFHGIAENQKALIFVFEFAAEGPLDEYIRKESGKEKGITKGRVISYAAQIAEGMMFLHSKDCVHGRLSAHNVLVASEDCVKISDSGLLDLVKNKQSFYASRKENGFSHCWFSPLSLQSHSFVKKSDVWAFGVTVWEMFVMKKPFHCNLEDRVLTKEEVLSRYLQGQYLNPHRPNVPVKVQELITRCCSAEPQDRPDFRDMVVNLWSPELVSEEEAEEGLLIPNINELEDWENPILPRESDLELQKHRADSEASNVDYSCLPGAPLPDDSSSSNDITLPGITYISNSASFNCTILRKESLSKTFSHPGLFTNDTLPSRDPVNALTPRKVSVTRASSCPPAIEASNEEPCEDSELTARQPERRQREVRFFEPPTSSSRNRIDSKLPCAPLLPQLELKMFGSSTGISVDTNVEELNDSGDTSGGDDDEQQTTEAMAMQCLAGLVNRTLMPPTSFAGDVLEGTYGSNIDNSNARWSELPANVATGHGDLSGAEINAHLSEYDSVDNKFETTTSFSQPCEAVHPTEDLRKLSSGSYVMLSRSSMSSDKFEHAEAKEPLSVAPNATDVSSALDASPYRSLREIEGRKVSSSSSVSSSSHDMEWSLSQRDTEQTNGSPGLCCTSSDGLLGSFSNLRPPNGVQSMDLPPLLYDTEDCSGREESFPVITDLQDSSDNEDASSRDDAESSLGDIFHSGFNRMAIDNDGESALNLSLPAFTHLEFGLDPAEEQELVLEDDSQSHQNEVTPSQINVDETSLFMSLAGREEVDMNDHESRNYLLEESLPTSDMPCFEELLSNIKPDSVASTIATSECGTSVLENSADALDVDEQFEAHDGVDNEMILPCGPVRFPSGKVDFPNSTILMIEGGHENFEMKVFPLNNLSKECPKSTELLFFKDNQSQSQAISSNHLNDAFSEGGLSQDNDQEGDGDIVENVVPNPSPYSFKADEHGRLQEITRPLPEVPSEPKPANNRRLVARGYRPPPRPVEPEPEPETSLDCSSSSDGVWPSCETVDKIFRRKSTTGSSSPCEETPVVQLDMSKIPPHLKIPFEQLQLLKHLGQGQFGEVRHARMVYTDKWKNPKREDVAVKVLKRNASKQSSSDFVKEVENMVELASKPQCKYVIKLRGVCKDADERLMLITELASQGALRDYLPKNKDILGKRQLLEFCKQICEGMQYLEKNSLLHRDLAARNILVMSEDLVKISDFGLSRLQDYYKLQNIEDRLLPLKWYALESLAEKKFTTKSDVWSFGITMWEIFSYGGDPYSDIKAEELHAFLEKGNRLSCPEKCPQDIYKVMQTCWLKDSAKRPTFYYLHFNYLANCSSE</sequence>
<dbReference type="InterPro" id="IPR000980">
    <property type="entry name" value="SH2"/>
</dbReference>
<feature type="compositionally biased region" description="Acidic residues" evidence="11">
    <location>
        <begin position="891"/>
        <end position="900"/>
    </location>
</feature>
<keyword evidence="4" id="KW-0418">Kinase</keyword>
<feature type="domain" description="Protein kinase" evidence="13">
    <location>
        <begin position="1591"/>
        <end position="1855"/>
    </location>
</feature>
<protein>
    <recommendedName>
        <fullName evidence="1">non-specific protein-tyrosine kinase</fullName>
        <ecNumber evidence="1">2.7.10.2</ecNumber>
    </recommendedName>
</protein>
<evidence type="ECO:0000256" key="1">
    <source>
        <dbReference type="ARBA" id="ARBA00011903"/>
    </source>
</evidence>
<dbReference type="SMART" id="SM00219">
    <property type="entry name" value="TyrKc"/>
    <property type="match status" value="2"/>
</dbReference>
<dbReference type="PROSITE" id="PS50001">
    <property type="entry name" value="SH2"/>
    <property type="match status" value="1"/>
</dbReference>
<feature type="region of interest" description="Disordered" evidence="11">
    <location>
        <begin position="1206"/>
        <end position="1227"/>
    </location>
</feature>
<feature type="binding site" evidence="10">
    <location>
        <position position="1627"/>
    </location>
    <ligand>
        <name>ATP</name>
        <dbReference type="ChEBI" id="CHEBI:30616"/>
    </ligand>
</feature>
<dbReference type="Gene3D" id="3.30.505.10">
    <property type="entry name" value="SH2 domain"/>
    <property type="match status" value="1"/>
</dbReference>
<keyword evidence="16" id="KW-1185">Reference proteome</keyword>
<feature type="region of interest" description="Disordered" evidence="11">
    <location>
        <begin position="1450"/>
        <end position="1542"/>
    </location>
</feature>
<organism evidence="15 16">
    <name type="scientific">Porites lobata</name>
    <dbReference type="NCBI Taxonomy" id="104759"/>
    <lineage>
        <taxon>Eukaryota</taxon>
        <taxon>Metazoa</taxon>
        <taxon>Cnidaria</taxon>
        <taxon>Anthozoa</taxon>
        <taxon>Hexacorallia</taxon>
        <taxon>Scleractinia</taxon>
        <taxon>Fungiina</taxon>
        <taxon>Poritidae</taxon>
        <taxon>Porites</taxon>
    </lineage>
</organism>
<dbReference type="CDD" id="cd00173">
    <property type="entry name" value="SH2"/>
    <property type="match status" value="1"/>
</dbReference>
<dbReference type="SUPFAM" id="SSF55550">
    <property type="entry name" value="SH2 domain"/>
    <property type="match status" value="1"/>
</dbReference>
<feature type="compositionally biased region" description="Polar residues" evidence="11">
    <location>
        <begin position="1146"/>
        <end position="1161"/>
    </location>
</feature>
<dbReference type="Gene3D" id="3.30.200.20">
    <property type="entry name" value="Phosphorylase Kinase, domain 1"/>
    <property type="match status" value="1"/>
</dbReference>
<evidence type="ECO:0000256" key="6">
    <source>
        <dbReference type="ARBA" id="ARBA00022999"/>
    </source>
</evidence>
<keyword evidence="3 10" id="KW-0547">Nucleotide-binding</keyword>
<dbReference type="PANTHER" id="PTHR45807">
    <property type="entry name" value="TYROSINE-PROTEIN KINASE HOPSCOTCH"/>
    <property type="match status" value="1"/>
</dbReference>
<dbReference type="PROSITE" id="PS00107">
    <property type="entry name" value="PROTEIN_KINASE_ATP"/>
    <property type="match status" value="1"/>
</dbReference>
<dbReference type="PRINTS" id="PR00401">
    <property type="entry name" value="SH2DOMAIN"/>
</dbReference>
<dbReference type="InterPro" id="IPR000719">
    <property type="entry name" value="Prot_kinase_dom"/>
</dbReference>
<feature type="domain" description="SH2" evidence="12">
    <location>
        <begin position="350"/>
        <end position="447"/>
    </location>
</feature>
<dbReference type="SUPFAM" id="SSF56112">
    <property type="entry name" value="Protein kinase-like (PK-like)"/>
    <property type="match status" value="2"/>
</dbReference>
<evidence type="ECO:0000256" key="4">
    <source>
        <dbReference type="ARBA" id="ARBA00022777"/>
    </source>
</evidence>
<dbReference type="PROSITE" id="PS50011">
    <property type="entry name" value="PROTEIN_KINASE_DOM"/>
    <property type="match status" value="2"/>
</dbReference>
<comment type="catalytic activity">
    <reaction evidence="8">
        <text>L-tyrosyl-[protein] + ATP = O-phospho-L-tyrosyl-[protein] + ADP + H(+)</text>
        <dbReference type="Rhea" id="RHEA:10596"/>
        <dbReference type="Rhea" id="RHEA-COMP:10136"/>
        <dbReference type="Rhea" id="RHEA-COMP:20101"/>
        <dbReference type="ChEBI" id="CHEBI:15378"/>
        <dbReference type="ChEBI" id="CHEBI:30616"/>
        <dbReference type="ChEBI" id="CHEBI:46858"/>
        <dbReference type="ChEBI" id="CHEBI:61978"/>
        <dbReference type="ChEBI" id="CHEBI:456216"/>
        <dbReference type="EC" id="2.7.10.2"/>
    </reaction>
</comment>
<dbReference type="CDD" id="cd00192">
    <property type="entry name" value="PTKc"/>
    <property type="match status" value="1"/>
</dbReference>
<dbReference type="InterPro" id="IPR011993">
    <property type="entry name" value="PH-like_dom_sf"/>
</dbReference>
<evidence type="ECO:0000256" key="11">
    <source>
        <dbReference type="SAM" id="MobiDB-lite"/>
    </source>
</evidence>
<dbReference type="Pfam" id="PF00017">
    <property type="entry name" value="SH2"/>
    <property type="match status" value="1"/>
</dbReference>
<evidence type="ECO:0000256" key="2">
    <source>
        <dbReference type="ARBA" id="ARBA00022679"/>
    </source>
</evidence>
<feature type="compositionally biased region" description="Low complexity" evidence="11">
    <location>
        <begin position="1130"/>
        <end position="1140"/>
    </location>
</feature>
<name>A0ABN8N196_9CNID</name>
<proteinExistence type="predicted"/>
<keyword evidence="6 9" id="KW-0727">SH2 domain</keyword>
<dbReference type="Pfam" id="PF07714">
    <property type="entry name" value="PK_Tyr_Ser-Thr"/>
    <property type="match status" value="2"/>
</dbReference>
<feature type="domain" description="FERM" evidence="14">
    <location>
        <begin position="31"/>
        <end position="336"/>
    </location>
</feature>
<evidence type="ECO:0000256" key="10">
    <source>
        <dbReference type="PROSITE-ProRule" id="PRU10141"/>
    </source>
</evidence>
<evidence type="ECO:0000256" key="9">
    <source>
        <dbReference type="PROSITE-ProRule" id="PRU00191"/>
    </source>
</evidence>
<evidence type="ECO:0000256" key="5">
    <source>
        <dbReference type="ARBA" id="ARBA00022840"/>
    </source>
</evidence>
<evidence type="ECO:0000313" key="16">
    <source>
        <dbReference type="Proteomes" id="UP001159405"/>
    </source>
</evidence>
<dbReference type="EC" id="2.7.10.2" evidence="1"/>
<gene>
    <name evidence="15" type="ORF">PLOB_00045707</name>
</gene>
<evidence type="ECO:0000259" key="12">
    <source>
        <dbReference type="PROSITE" id="PS50001"/>
    </source>
</evidence>
<dbReference type="EMBL" id="CALNXK010000008">
    <property type="protein sequence ID" value="CAH3040481.1"/>
    <property type="molecule type" value="Genomic_DNA"/>
</dbReference>
<accession>A0ABN8N196</accession>
<evidence type="ECO:0000259" key="13">
    <source>
        <dbReference type="PROSITE" id="PS50011"/>
    </source>
</evidence>
<keyword evidence="7" id="KW-0829">Tyrosine-protein kinase</keyword>
<dbReference type="SMART" id="SM00252">
    <property type="entry name" value="SH2"/>
    <property type="match status" value="1"/>
</dbReference>
<dbReference type="InterPro" id="IPR008266">
    <property type="entry name" value="Tyr_kinase_AS"/>
</dbReference>
<feature type="compositionally biased region" description="Basic and acidic residues" evidence="11">
    <location>
        <begin position="1484"/>
        <end position="1493"/>
    </location>
</feature>
<feature type="region of interest" description="Disordered" evidence="11">
    <location>
        <begin position="1125"/>
        <end position="1161"/>
    </location>
</feature>
<keyword evidence="5 10" id="KW-0067">ATP-binding</keyword>
<feature type="region of interest" description="Disordered" evidence="11">
    <location>
        <begin position="882"/>
        <end position="909"/>
    </location>
</feature>
<reference evidence="15 16" key="1">
    <citation type="submission" date="2022-05" db="EMBL/GenBank/DDBJ databases">
        <authorList>
            <consortium name="Genoscope - CEA"/>
            <person name="William W."/>
        </authorList>
    </citation>
    <scope>NUCLEOTIDE SEQUENCE [LARGE SCALE GENOMIC DNA]</scope>
</reference>
<dbReference type="PROSITE" id="PS50057">
    <property type="entry name" value="FERM_3"/>
    <property type="match status" value="1"/>
</dbReference>